<dbReference type="FunCoup" id="A0A251TDP7">
    <property type="interactions" value="532"/>
</dbReference>
<dbReference type="InterPro" id="IPR011990">
    <property type="entry name" value="TPR-like_helical_dom_sf"/>
</dbReference>
<evidence type="ECO:0000256" key="3">
    <source>
        <dbReference type="PROSITE-ProRule" id="PRU00708"/>
    </source>
</evidence>
<reference evidence="4" key="3">
    <citation type="submission" date="2020-06" db="EMBL/GenBank/DDBJ databases">
        <title>Helianthus annuus Genome sequencing and assembly Release 2.</title>
        <authorList>
            <person name="Gouzy J."/>
            <person name="Langlade N."/>
            <person name="Munos S."/>
        </authorList>
    </citation>
    <scope>NUCLEOTIDE SEQUENCE</scope>
    <source>
        <tissue evidence="4">Leaves</tissue>
    </source>
</reference>
<evidence type="ECO:0000313" key="4">
    <source>
        <dbReference type="EMBL" id="KAF5783430.1"/>
    </source>
</evidence>
<sequence>MIISNFRIRHCTHKPHPDHILTLSYHTRSLLRPKEDPANWNTTHSSILSNPLLSTLEKCKSMDQMKQIQTQMIITGLIHDGFAASRLLAFSALSESRNLDYCKRILNSLRYPNVFSWNVSIRGCSESQKPEESLLLYIEMLRRSKPVRPDNYTYPFLLKCCAKLLLIRMGVGLIGHVIRSGFDTDVYVHNAVIHMLVSCGELDDAHKVFDESCMRDLVSWNSIINGYVKSGKPWEALRLYRQMYEDGILPDEVTMIGMISCCAQSENLNLGMEFHRYVENNQIKMTVPLVNALMDMYIKCGDMETAERLFNKMTVKTIVSWTTMIAGYGKHGRMDAAKKLFDEMPDKDVVPWNALIGGYVQTKRFKEALSVFHEMQSTNVYPDEVTMVYCLSACSQVGALDLGTWMHRYIKKQNLSITVGVGTALVDMYAKCGNIETALQLFDELPSRNSLTWTTIIVGLANNGNAHDAISRFNEMIRVGLTPDEVTFLGVLSACCHGGLVHEGREIFTQMTSKFNVSPKCKHYSCMVDLLGRAGLLNEAEEVINNMPIKPDDGVWGALFFACRIHKNIEMGERAGFKLLELDPSDGGIYVLLASMYWEAKMFEKSMEVRKLMRIRGVDKTPGCSSVEINGRVYEFLIRDKSHPQNREISEVLVHLTKQLVGFEDLDRHFVLLSSA</sequence>
<dbReference type="GO" id="GO:0009451">
    <property type="term" value="P:RNA modification"/>
    <property type="evidence" value="ECO:0000318"/>
    <property type="project" value="GO_Central"/>
</dbReference>
<name>A0A251TDP7_HELAN</name>
<feature type="repeat" description="PPR" evidence="3">
    <location>
        <begin position="352"/>
        <end position="382"/>
    </location>
</feature>
<feature type="repeat" description="PPR" evidence="3">
    <location>
        <begin position="317"/>
        <end position="351"/>
    </location>
</feature>
<feature type="repeat" description="PPR" evidence="3">
    <location>
        <begin position="484"/>
        <end position="514"/>
    </location>
</feature>
<evidence type="ECO:0000313" key="6">
    <source>
        <dbReference type="Proteomes" id="UP000215914"/>
    </source>
</evidence>
<keyword evidence="6" id="KW-1185">Reference proteome</keyword>
<evidence type="ECO:0000313" key="5">
    <source>
        <dbReference type="EMBL" id="OTG08706.1"/>
    </source>
</evidence>
<evidence type="ECO:0000256" key="2">
    <source>
        <dbReference type="ARBA" id="ARBA00022737"/>
    </source>
</evidence>
<dbReference type="FunFam" id="1.25.40.10:FF:000348">
    <property type="entry name" value="Pentatricopeptide repeat-containing protein chloroplastic"/>
    <property type="match status" value="1"/>
</dbReference>
<feature type="repeat" description="PPR" evidence="3">
    <location>
        <begin position="216"/>
        <end position="250"/>
    </location>
</feature>
<dbReference type="Gramene" id="mRNA:HanXRQr2_Chr11g0507841">
    <property type="protein sequence ID" value="CDS:HanXRQr2_Chr11g0507841.1"/>
    <property type="gene ID" value="HanXRQr2_Chr11g0507841"/>
</dbReference>
<dbReference type="NCBIfam" id="TIGR00756">
    <property type="entry name" value="PPR"/>
    <property type="match status" value="6"/>
</dbReference>
<organism evidence="5 6">
    <name type="scientific">Helianthus annuus</name>
    <name type="common">Common sunflower</name>
    <dbReference type="NCBI Taxonomy" id="4232"/>
    <lineage>
        <taxon>Eukaryota</taxon>
        <taxon>Viridiplantae</taxon>
        <taxon>Streptophyta</taxon>
        <taxon>Embryophyta</taxon>
        <taxon>Tracheophyta</taxon>
        <taxon>Spermatophyta</taxon>
        <taxon>Magnoliopsida</taxon>
        <taxon>eudicotyledons</taxon>
        <taxon>Gunneridae</taxon>
        <taxon>Pentapetalae</taxon>
        <taxon>asterids</taxon>
        <taxon>campanulids</taxon>
        <taxon>Asterales</taxon>
        <taxon>Asteraceae</taxon>
        <taxon>Asteroideae</taxon>
        <taxon>Heliantheae alliance</taxon>
        <taxon>Heliantheae</taxon>
        <taxon>Helianthus</taxon>
    </lineage>
</organism>
<dbReference type="InterPro" id="IPR002885">
    <property type="entry name" value="PPR_rpt"/>
</dbReference>
<dbReference type="EMBL" id="MNCJ02000326">
    <property type="protein sequence ID" value="KAF5783430.1"/>
    <property type="molecule type" value="Genomic_DNA"/>
</dbReference>
<protein>
    <submittedName>
        <fullName evidence="5">Putative SLOW GROWTH 1</fullName>
    </submittedName>
    <submittedName>
        <fullName evidence="4">Tetratricopeptide-like helical domain superfamily</fullName>
    </submittedName>
</protein>
<dbReference type="PANTHER" id="PTHR47926:SF436">
    <property type="entry name" value="PENTATRICOPEPTIDE REPEAT-CONTAINING PROTEIN ELI1, CHLOROPLASTIC-LIKE ISOFORM X2"/>
    <property type="match status" value="1"/>
</dbReference>
<dbReference type="PANTHER" id="PTHR47926">
    <property type="entry name" value="PENTATRICOPEPTIDE REPEAT-CONTAINING PROTEIN"/>
    <property type="match status" value="1"/>
</dbReference>
<proteinExistence type="inferred from homology"/>
<comment type="similarity">
    <text evidence="1">Belongs to the PPR family. PCMP-H subfamily.</text>
</comment>
<dbReference type="OMA" id="FSWNVAI"/>
<keyword evidence="2" id="KW-0677">Repeat</keyword>
<dbReference type="Gene3D" id="1.25.40.10">
    <property type="entry name" value="Tetratricopeptide repeat domain"/>
    <property type="match status" value="4"/>
</dbReference>
<dbReference type="FunFam" id="1.25.40.10:FF:000690">
    <property type="entry name" value="Pentatricopeptide repeat-containing protein"/>
    <property type="match status" value="1"/>
</dbReference>
<reference evidence="4 6" key="1">
    <citation type="journal article" date="2017" name="Nature">
        <title>The sunflower genome provides insights into oil metabolism, flowering and Asterid evolution.</title>
        <authorList>
            <person name="Badouin H."/>
            <person name="Gouzy J."/>
            <person name="Grassa C.J."/>
            <person name="Murat F."/>
            <person name="Staton S.E."/>
            <person name="Cottret L."/>
            <person name="Lelandais-Briere C."/>
            <person name="Owens G.L."/>
            <person name="Carrere S."/>
            <person name="Mayjonade B."/>
            <person name="Legrand L."/>
            <person name="Gill N."/>
            <person name="Kane N.C."/>
            <person name="Bowers J.E."/>
            <person name="Hubner S."/>
            <person name="Bellec A."/>
            <person name="Berard A."/>
            <person name="Berges H."/>
            <person name="Blanchet N."/>
            <person name="Boniface M.C."/>
            <person name="Brunel D."/>
            <person name="Catrice O."/>
            <person name="Chaidir N."/>
            <person name="Claudel C."/>
            <person name="Donnadieu C."/>
            <person name="Faraut T."/>
            <person name="Fievet G."/>
            <person name="Helmstetter N."/>
            <person name="King M."/>
            <person name="Knapp S.J."/>
            <person name="Lai Z."/>
            <person name="Le Paslier M.C."/>
            <person name="Lippi Y."/>
            <person name="Lorenzon L."/>
            <person name="Mandel J.R."/>
            <person name="Marage G."/>
            <person name="Marchand G."/>
            <person name="Marquand E."/>
            <person name="Bret-Mestries E."/>
            <person name="Morien E."/>
            <person name="Nambeesan S."/>
            <person name="Nguyen T."/>
            <person name="Pegot-Espagnet P."/>
            <person name="Pouilly N."/>
            <person name="Raftis F."/>
            <person name="Sallet E."/>
            <person name="Schiex T."/>
            <person name="Thomas J."/>
            <person name="Vandecasteele C."/>
            <person name="Vares D."/>
            <person name="Vear F."/>
            <person name="Vautrin S."/>
            <person name="Crespi M."/>
            <person name="Mangin B."/>
            <person name="Burke J.M."/>
            <person name="Salse J."/>
            <person name="Munos S."/>
            <person name="Vincourt P."/>
            <person name="Rieseberg L.H."/>
            <person name="Langlade N.B."/>
        </authorList>
    </citation>
    <scope>NUCLEOTIDE SEQUENCE [LARGE SCALE GENOMIC DNA]</scope>
    <source>
        <strain evidence="6">cv. SF193</strain>
        <tissue evidence="4">Leaves</tissue>
    </source>
</reference>
<dbReference type="Pfam" id="PF20431">
    <property type="entry name" value="E_motif"/>
    <property type="match status" value="1"/>
</dbReference>
<dbReference type="Pfam" id="PF20430">
    <property type="entry name" value="Eplus_motif"/>
    <property type="match status" value="1"/>
</dbReference>
<dbReference type="InterPro" id="IPR046848">
    <property type="entry name" value="E_motif"/>
</dbReference>
<dbReference type="AlphaFoldDB" id="A0A251TDP7"/>
<dbReference type="Proteomes" id="UP000215914">
    <property type="component" value="Chromosome 11"/>
</dbReference>
<dbReference type="PROSITE" id="PS51375">
    <property type="entry name" value="PPR"/>
    <property type="match status" value="6"/>
</dbReference>
<dbReference type="GO" id="GO:0003729">
    <property type="term" value="F:mRNA binding"/>
    <property type="evidence" value="ECO:0007669"/>
    <property type="project" value="UniProtKB-ARBA"/>
</dbReference>
<accession>A0A251TDP7</accession>
<dbReference type="EMBL" id="CM007900">
    <property type="protein sequence ID" value="OTG08706.1"/>
    <property type="molecule type" value="Genomic_DNA"/>
</dbReference>
<dbReference type="Pfam" id="PF12854">
    <property type="entry name" value="PPR_1"/>
    <property type="match status" value="1"/>
</dbReference>
<evidence type="ECO:0000256" key="1">
    <source>
        <dbReference type="ARBA" id="ARBA00006643"/>
    </source>
</evidence>
<dbReference type="FunFam" id="1.25.40.10:FF:000470">
    <property type="entry name" value="Pentatricopeptide repeat-containing protein At5g66520"/>
    <property type="match status" value="1"/>
</dbReference>
<dbReference type="Pfam" id="PF01535">
    <property type="entry name" value="PPR"/>
    <property type="match status" value="3"/>
</dbReference>
<feature type="repeat" description="PPR" evidence="3">
    <location>
        <begin position="113"/>
        <end position="147"/>
    </location>
</feature>
<dbReference type="Pfam" id="PF13041">
    <property type="entry name" value="PPR_2"/>
    <property type="match status" value="4"/>
</dbReference>
<dbReference type="InParanoid" id="A0A251TDP7"/>
<dbReference type="OrthoDB" id="185373at2759"/>
<dbReference type="InterPro" id="IPR046849">
    <property type="entry name" value="E2_motif"/>
</dbReference>
<reference evidence="5" key="2">
    <citation type="submission" date="2017-02" db="EMBL/GenBank/DDBJ databases">
        <title>Sunflower complete genome.</title>
        <authorList>
            <person name="Langlade N."/>
            <person name="Munos S."/>
        </authorList>
    </citation>
    <scope>NUCLEOTIDE SEQUENCE [LARGE SCALE GENOMIC DNA]</scope>
    <source>
        <tissue evidence="5">Leaves</tissue>
    </source>
</reference>
<dbReference type="InterPro" id="IPR046960">
    <property type="entry name" value="PPR_At4g14850-like_plant"/>
</dbReference>
<gene>
    <name evidence="5" type="primary">SLO1</name>
    <name evidence="5" type="ORF">HannXRQ_Chr11g0344721</name>
    <name evidence="4" type="ORF">HanXRQr2_Chr11g0507841</name>
</gene>
<feature type="repeat" description="PPR" evidence="3">
    <location>
        <begin position="449"/>
        <end position="483"/>
    </location>
</feature>